<dbReference type="InterPro" id="IPR051681">
    <property type="entry name" value="Ser/Thr_Kinases-Pseudokinases"/>
</dbReference>
<dbReference type="GO" id="GO:0004674">
    <property type="term" value="F:protein serine/threonine kinase activity"/>
    <property type="evidence" value="ECO:0007669"/>
    <property type="project" value="TreeGrafter"/>
</dbReference>
<feature type="transmembrane region" description="Helical" evidence="2">
    <location>
        <begin position="56"/>
        <end position="75"/>
    </location>
</feature>
<feature type="compositionally biased region" description="Basic and acidic residues" evidence="1">
    <location>
        <begin position="266"/>
        <end position="276"/>
    </location>
</feature>
<dbReference type="AlphaFoldDB" id="X6PD17"/>
<keyword evidence="2" id="KW-0812">Transmembrane</keyword>
<dbReference type="SUPFAM" id="SSF56112">
    <property type="entry name" value="Protein kinase-like (PK-like)"/>
    <property type="match status" value="1"/>
</dbReference>
<dbReference type="Gene3D" id="1.10.510.10">
    <property type="entry name" value="Transferase(Phosphotransferase) domain 1"/>
    <property type="match status" value="1"/>
</dbReference>
<protein>
    <recommendedName>
        <fullName evidence="3">Protein kinase domain-containing protein</fullName>
    </recommendedName>
</protein>
<dbReference type="SMART" id="SM00220">
    <property type="entry name" value="S_TKc"/>
    <property type="match status" value="1"/>
</dbReference>
<feature type="region of interest" description="Disordered" evidence="1">
    <location>
        <begin position="248"/>
        <end position="279"/>
    </location>
</feature>
<reference evidence="4 5" key="1">
    <citation type="journal article" date="2013" name="Curr. Biol.">
        <title>The Genome of the Foraminiferan Reticulomyxa filosa.</title>
        <authorList>
            <person name="Glockner G."/>
            <person name="Hulsmann N."/>
            <person name="Schleicher M."/>
            <person name="Noegel A.A."/>
            <person name="Eichinger L."/>
            <person name="Gallinger C."/>
            <person name="Pawlowski J."/>
            <person name="Sierra R."/>
            <person name="Euteneuer U."/>
            <person name="Pillet L."/>
            <person name="Moustafa A."/>
            <person name="Platzer M."/>
            <person name="Groth M."/>
            <person name="Szafranski K."/>
            <person name="Schliwa M."/>
        </authorList>
    </citation>
    <scope>NUCLEOTIDE SEQUENCE [LARGE SCALE GENOMIC DNA]</scope>
</reference>
<dbReference type="OrthoDB" id="346907at2759"/>
<dbReference type="PROSITE" id="PS50011">
    <property type="entry name" value="PROTEIN_KINASE_DOM"/>
    <property type="match status" value="1"/>
</dbReference>
<evidence type="ECO:0000313" key="5">
    <source>
        <dbReference type="Proteomes" id="UP000023152"/>
    </source>
</evidence>
<dbReference type="Proteomes" id="UP000023152">
    <property type="component" value="Unassembled WGS sequence"/>
</dbReference>
<gene>
    <name evidence="4" type="ORF">RFI_01063</name>
</gene>
<evidence type="ECO:0000259" key="3">
    <source>
        <dbReference type="PROSITE" id="PS50011"/>
    </source>
</evidence>
<dbReference type="Pfam" id="PF07714">
    <property type="entry name" value="PK_Tyr_Ser-Thr"/>
    <property type="match status" value="1"/>
</dbReference>
<dbReference type="InterPro" id="IPR001245">
    <property type="entry name" value="Ser-Thr/Tyr_kinase_cat_dom"/>
</dbReference>
<feature type="transmembrane region" description="Helical" evidence="2">
    <location>
        <begin position="306"/>
        <end position="326"/>
    </location>
</feature>
<keyword evidence="2" id="KW-0472">Membrane</keyword>
<feature type="transmembrane region" description="Helical" evidence="2">
    <location>
        <begin position="167"/>
        <end position="188"/>
    </location>
</feature>
<proteinExistence type="predicted"/>
<dbReference type="InterPro" id="IPR011009">
    <property type="entry name" value="Kinase-like_dom_sf"/>
</dbReference>
<keyword evidence="5" id="KW-1185">Reference proteome</keyword>
<comment type="caution">
    <text evidence="4">The sequence shown here is derived from an EMBL/GenBank/DDBJ whole genome shotgun (WGS) entry which is preliminary data.</text>
</comment>
<dbReference type="GO" id="GO:0005524">
    <property type="term" value="F:ATP binding"/>
    <property type="evidence" value="ECO:0007669"/>
    <property type="project" value="InterPro"/>
</dbReference>
<dbReference type="EMBL" id="ASPP01001091">
    <property type="protein sequence ID" value="ETO35998.1"/>
    <property type="molecule type" value="Genomic_DNA"/>
</dbReference>
<dbReference type="InterPro" id="IPR000719">
    <property type="entry name" value="Prot_kinase_dom"/>
</dbReference>
<accession>X6PD17</accession>
<feature type="transmembrane region" description="Helical" evidence="2">
    <location>
        <begin position="135"/>
        <end position="155"/>
    </location>
</feature>
<evidence type="ECO:0000256" key="2">
    <source>
        <dbReference type="SAM" id="Phobius"/>
    </source>
</evidence>
<name>X6PD17_RETFI</name>
<keyword evidence="2" id="KW-1133">Transmembrane helix</keyword>
<dbReference type="PANTHER" id="PTHR44329">
    <property type="entry name" value="SERINE/THREONINE-PROTEIN KINASE TNNI3K-RELATED"/>
    <property type="match status" value="1"/>
</dbReference>
<evidence type="ECO:0000313" key="4">
    <source>
        <dbReference type="EMBL" id="ETO35998.1"/>
    </source>
</evidence>
<feature type="transmembrane region" description="Helical" evidence="2">
    <location>
        <begin position="95"/>
        <end position="114"/>
    </location>
</feature>
<feature type="transmembrane region" description="Helical" evidence="2">
    <location>
        <begin position="12"/>
        <end position="35"/>
    </location>
</feature>
<feature type="domain" description="Protein kinase" evidence="3">
    <location>
        <begin position="342"/>
        <end position="605"/>
    </location>
</feature>
<evidence type="ECO:0000256" key="1">
    <source>
        <dbReference type="SAM" id="MobiDB-lite"/>
    </source>
</evidence>
<sequence>MDESVLDILMNLLFLLPTFFFLLVYMILCCIWMEITLFSRDQFILTREDYSKIWRRLYFTIFVFMLVALVVTFVICMQKGSDSDQLASALFRSVWVMQLFIPTCAVGVYIFLIVRFAGFPFLNEVWKQQAKQMNLVVAFWTLGDLLEGTMLSIWANNTLCNWDDNKLAFQISVVLTTFCCEMLPVLYVTDWNVLGFLVIAFDHWRNLFVGDSSQAISPNDPLLRYSKRAVASSASSLNSKRVITSLNGDDNNYDDNDNDQIQGHLSPDEKRDHGKEEDEEDIEQIISAGDIVNSNPRVHKLTDKGIYIYIYIYLFFFLMIFILPSLPPRKPTTQLSVDWTTLKIKETLAQIPEYSTHRAVCGDREVCLKLFHCQSSVPKTLLNQTVNDIIARYHVKHEYLASLYAARVVCVTNNCSVEILTKWYSKGSLYDIIVASPKQIAFSLKVVCRVALQLAEVLKFIHNQLHTCHGFVKSKNILFDDSMNVKLTDFGLISLKHTMQVMMSDIDFDGYWCDPSYFSEGSPLSPFSDIWAYGFVLHQLVSKKIPYAEFTTEETKKQVIAVNVPVIPTSCPLFLQNCPLQKYTIEIIIDNYQVLEGETRGKDQP</sequence>
<organism evidence="4 5">
    <name type="scientific">Reticulomyxa filosa</name>
    <dbReference type="NCBI Taxonomy" id="46433"/>
    <lineage>
        <taxon>Eukaryota</taxon>
        <taxon>Sar</taxon>
        <taxon>Rhizaria</taxon>
        <taxon>Retaria</taxon>
        <taxon>Foraminifera</taxon>
        <taxon>Monothalamids</taxon>
        <taxon>Reticulomyxidae</taxon>
        <taxon>Reticulomyxa</taxon>
    </lineage>
</organism>